<evidence type="ECO:0000256" key="5">
    <source>
        <dbReference type="ARBA" id="ARBA00023098"/>
    </source>
</evidence>
<evidence type="ECO:0000256" key="1">
    <source>
        <dbReference type="ARBA" id="ARBA00004127"/>
    </source>
</evidence>
<dbReference type="GO" id="GO:0006643">
    <property type="term" value="P:membrane lipid metabolic process"/>
    <property type="evidence" value="ECO:0007669"/>
    <property type="project" value="TreeGrafter"/>
</dbReference>
<keyword evidence="3 7" id="KW-1133">Transmembrane helix</keyword>
<accession>A0A370GXY0</accession>
<evidence type="ECO:0000313" key="10">
    <source>
        <dbReference type="Proteomes" id="UP000254720"/>
    </source>
</evidence>
<evidence type="ECO:0000256" key="2">
    <source>
        <dbReference type="ARBA" id="ARBA00022692"/>
    </source>
</evidence>
<keyword evidence="5" id="KW-0443">Lipid metabolism</keyword>
<evidence type="ECO:0000259" key="8">
    <source>
        <dbReference type="Pfam" id="PF04116"/>
    </source>
</evidence>
<dbReference type="RefSeq" id="WP_114833612.1">
    <property type="nucleotide sequence ID" value="NZ_LR699114.1"/>
</dbReference>
<sequence>MWETLVTFISGLGLPVTIANLVAFAVVERWMPAELEQPLNAYFLNIRITLLYLIASSYWGGVSAAAVTKAGALVGMGLIDLRFASGSNIGLQVAAGLLGVIIADFFYYWFHRFQHIIPMLWAQHKIHHLDEHVNASSASRHHWLEELFRIPFLAIPLAVLFKLDPMPAGVIGMLFTSWGYFIHANLRFELGPLTRFFGGPQVHRIHHSRLDKHFDRNFAAFFPLWDIVFKTYYHPQRGEFPPTGIAGERVSTLRHAALLPIQIWIKNVRTWFRSAQEVL</sequence>
<dbReference type="InterPro" id="IPR006694">
    <property type="entry name" value="Fatty_acid_hydroxylase"/>
</dbReference>
<evidence type="ECO:0000313" key="9">
    <source>
        <dbReference type="EMBL" id="RDI48136.1"/>
    </source>
</evidence>
<dbReference type="OrthoDB" id="9770329at2"/>
<dbReference type="Pfam" id="PF04116">
    <property type="entry name" value="FA_hydroxylase"/>
    <property type="match status" value="1"/>
</dbReference>
<protein>
    <submittedName>
        <fullName evidence="9">Sterol desaturase/sphingolipid hydroxylase (Fatty acid hydroxylase superfamily)</fullName>
    </submittedName>
</protein>
<feature type="transmembrane region" description="Helical" evidence="7">
    <location>
        <begin position="89"/>
        <end position="110"/>
    </location>
</feature>
<feature type="transmembrane region" description="Helical" evidence="7">
    <location>
        <begin position="39"/>
        <end position="59"/>
    </location>
</feature>
<dbReference type="InterPro" id="IPR051689">
    <property type="entry name" value="Sterol_desaturase/TMEM195"/>
</dbReference>
<evidence type="ECO:0000256" key="4">
    <source>
        <dbReference type="ARBA" id="ARBA00023002"/>
    </source>
</evidence>
<dbReference type="AlphaFoldDB" id="A0A370GXY0"/>
<keyword evidence="2 7" id="KW-0812">Transmembrane</keyword>
<dbReference type="GO" id="GO:0050479">
    <property type="term" value="F:glyceryl-ether monooxygenase activity"/>
    <property type="evidence" value="ECO:0007669"/>
    <property type="project" value="TreeGrafter"/>
</dbReference>
<reference evidence="9 10" key="1">
    <citation type="submission" date="2018-07" db="EMBL/GenBank/DDBJ databases">
        <title>Genomic Encyclopedia of Type Strains, Phase IV (KMG-IV): sequencing the most valuable type-strain genomes for metagenomic binning, comparative biology and taxonomic classification.</title>
        <authorList>
            <person name="Goeker M."/>
        </authorList>
    </citation>
    <scope>NUCLEOTIDE SEQUENCE [LARGE SCALE GENOMIC DNA]</scope>
    <source>
        <strain evidence="9 10">DSM 16500</strain>
    </source>
</reference>
<proteinExistence type="predicted"/>
<dbReference type="GO" id="GO:0012505">
    <property type="term" value="C:endomembrane system"/>
    <property type="evidence" value="ECO:0007669"/>
    <property type="project" value="UniProtKB-SubCell"/>
</dbReference>
<dbReference type="GO" id="GO:0016020">
    <property type="term" value="C:membrane"/>
    <property type="evidence" value="ECO:0007669"/>
    <property type="project" value="GOC"/>
</dbReference>
<dbReference type="GO" id="GO:0005506">
    <property type="term" value="F:iron ion binding"/>
    <property type="evidence" value="ECO:0007669"/>
    <property type="project" value="InterPro"/>
</dbReference>
<evidence type="ECO:0000256" key="3">
    <source>
        <dbReference type="ARBA" id="ARBA00022989"/>
    </source>
</evidence>
<dbReference type="EMBL" id="QQAX01000003">
    <property type="protein sequence ID" value="RDI48136.1"/>
    <property type="molecule type" value="Genomic_DNA"/>
</dbReference>
<name>A0A370GXY0_9COXI</name>
<comment type="caution">
    <text evidence="9">The sequence shown here is derived from an EMBL/GenBank/DDBJ whole genome shotgun (WGS) entry which is preliminary data.</text>
</comment>
<dbReference type="Proteomes" id="UP000254720">
    <property type="component" value="Unassembled WGS sequence"/>
</dbReference>
<keyword evidence="10" id="KW-1185">Reference proteome</keyword>
<dbReference type="PANTHER" id="PTHR21624">
    <property type="entry name" value="STEROL DESATURASE-RELATED PROTEIN"/>
    <property type="match status" value="1"/>
</dbReference>
<organism evidence="9 10">
    <name type="scientific">Aquicella lusitana</name>
    <dbReference type="NCBI Taxonomy" id="254246"/>
    <lineage>
        <taxon>Bacteria</taxon>
        <taxon>Pseudomonadati</taxon>
        <taxon>Pseudomonadota</taxon>
        <taxon>Gammaproteobacteria</taxon>
        <taxon>Legionellales</taxon>
        <taxon>Coxiellaceae</taxon>
        <taxon>Aquicella</taxon>
    </lineage>
</organism>
<gene>
    <name evidence="9" type="ORF">C8D86_103101</name>
</gene>
<evidence type="ECO:0000256" key="6">
    <source>
        <dbReference type="ARBA" id="ARBA00023136"/>
    </source>
</evidence>
<feature type="transmembrane region" description="Helical" evidence="7">
    <location>
        <begin position="6"/>
        <end position="27"/>
    </location>
</feature>
<evidence type="ECO:0000256" key="7">
    <source>
        <dbReference type="SAM" id="Phobius"/>
    </source>
</evidence>
<dbReference type="GO" id="GO:0008610">
    <property type="term" value="P:lipid biosynthetic process"/>
    <property type="evidence" value="ECO:0007669"/>
    <property type="project" value="InterPro"/>
</dbReference>
<dbReference type="PANTHER" id="PTHR21624:SF1">
    <property type="entry name" value="ALKYLGLYCEROL MONOOXYGENASE"/>
    <property type="match status" value="1"/>
</dbReference>
<comment type="subcellular location">
    <subcellularLocation>
        <location evidence="1">Endomembrane system</location>
        <topology evidence="1">Multi-pass membrane protein</topology>
    </subcellularLocation>
</comment>
<feature type="domain" description="Fatty acid hydroxylase" evidence="8">
    <location>
        <begin position="97"/>
        <end position="231"/>
    </location>
</feature>
<keyword evidence="6 7" id="KW-0472">Membrane</keyword>
<keyword evidence="4" id="KW-0560">Oxidoreductase</keyword>